<evidence type="ECO:0000313" key="4">
    <source>
        <dbReference type="Proteomes" id="UP001314205"/>
    </source>
</evidence>
<feature type="domain" description="HIT-type" evidence="2">
    <location>
        <begin position="13"/>
        <end position="46"/>
    </location>
</feature>
<dbReference type="SUPFAM" id="SSF144232">
    <property type="entry name" value="HIT/MYND zinc finger-like"/>
    <property type="match status" value="1"/>
</dbReference>
<dbReference type="CDD" id="cd23024">
    <property type="entry name" value="zf-HIT_ZNHIT2-3"/>
    <property type="match status" value="1"/>
</dbReference>
<dbReference type="EMBL" id="CAVLGL010000085">
    <property type="protein sequence ID" value="CAK1590124.1"/>
    <property type="molecule type" value="Genomic_DNA"/>
</dbReference>
<evidence type="ECO:0000259" key="2">
    <source>
        <dbReference type="PROSITE" id="PS51083"/>
    </source>
</evidence>
<dbReference type="AlphaFoldDB" id="A0AAV1L7T4"/>
<gene>
    <name evidence="3" type="ORF">PARMNEM_LOCUS10535</name>
</gene>
<comment type="caution">
    <text evidence="3">The sequence shown here is derived from an EMBL/GenBank/DDBJ whole genome shotgun (WGS) entry which is preliminary data.</text>
</comment>
<keyword evidence="1" id="KW-0479">Metal-binding</keyword>
<dbReference type="PANTHER" id="PTHR15555">
    <property type="entry name" value="ZINC FINGER HIT DOMAIN CONTAINING PROTEIN 2 PROTEIN FON -RELATED"/>
    <property type="match status" value="1"/>
</dbReference>
<dbReference type="Gene3D" id="3.30.60.190">
    <property type="match status" value="1"/>
</dbReference>
<organism evidence="3 4">
    <name type="scientific">Parnassius mnemosyne</name>
    <name type="common">clouded apollo</name>
    <dbReference type="NCBI Taxonomy" id="213953"/>
    <lineage>
        <taxon>Eukaryota</taxon>
        <taxon>Metazoa</taxon>
        <taxon>Ecdysozoa</taxon>
        <taxon>Arthropoda</taxon>
        <taxon>Hexapoda</taxon>
        <taxon>Insecta</taxon>
        <taxon>Pterygota</taxon>
        <taxon>Neoptera</taxon>
        <taxon>Endopterygota</taxon>
        <taxon>Lepidoptera</taxon>
        <taxon>Glossata</taxon>
        <taxon>Ditrysia</taxon>
        <taxon>Papilionoidea</taxon>
        <taxon>Papilionidae</taxon>
        <taxon>Parnassiinae</taxon>
        <taxon>Parnassini</taxon>
        <taxon>Parnassius</taxon>
        <taxon>Driopa</taxon>
    </lineage>
</organism>
<accession>A0AAV1L7T4</accession>
<dbReference type="InterPro" id="IPR007529">
    <property type="entry name" value="Znf_HIT"/>
</dbReference>
<dbReference type="PANTHER" id="PTHR15555:SF0">
    <property type="entry name" value="ZINC FINGER HIT DOMAIN-CONTAINING PROTEIN 2"/>
    <property type="match status" value="1"/>
</dbReference>
<sequence length="384" mass="43869">MEDSANNKPSRLCGICNSDISKYCCPRCEIFYCSLDCYKSEKHSDCSESFYRDCVNEELSSYHAGDDAKRKMLDILKKVHNEDLEDLPTNNPLQSIDQTEELIDSDDDAEIDLHERIKDLDLDDADAIWNALTEDERNEFEALIKGEVGSILCQWEPWWIFNKESKLVEEVKDLDVVEEHLKKCPCLKPVPKLNSLTSVKPSPTIKFNIANVLASYAFIMRYFNGEIEPIETVTLLLDICTNLSSNCNFNEYATAVESVAQKCLQSKFIETDDVSLEVMKHDTLLMIKGPSDQKNTYYCRAALSHIIEIFSQTILLLKASKTKETKNTPSKGTFSKKFPDHNKDYLPKLDISNLKKSIKKVEFYLSFVESCDINLTQIIANKNV</sequence>
<evidence type="ECO:0000313" key="3">
    <source>
        <dbReference type="EMBL" id="CAK1590124.1"/>
    </source>
</evidence>
<keyword evidence="4" id="KW-1185">Reference proteome</keyword>
<dbReference type="Proteomes" id="UP001314205">
    <property type="component" value="Unassembled WGS sequence"/>
</dbReference>
<keyword evidence="1" id="KW-0862">Zinc</keyword>
<dbReference type="GO" id="GO:0008270">
    <property type="term" value="F:zinc ion binding"/>
    <property type="evidence" value="ECO:0007669"/>
    <property type="project" value="UniProtKB-UniRule"/>
</dbReference>
<reference evidence="3 4" key="1">
    <citation type="submission" date="2023-11" db="EMBL/GenBank/DDBJ databases">
        <authorList>
            <person name="Hedman E."/>
            <person name="Englund M."/>
            <person name="Stromberg M."/>
            <person name="Nyberg Akerstrom W."/>
            <person name="Nylinder S."/>
            <person name="Jareborg N."/>
            <person name="Kallberg Y."/>
            <person name="Kronander E."/>
        </authorList>
    </citation>
    <scope>NUCLEOTIDE SEQUENCE [LARGE SCALE GENOMIC DNA]</scope>
</reference>
<dbReference type="InterPro" id="IPR039646">
    <property type="entry name" value="ZNHIT2"/>
</dbReference>
<keyword evidence="1" id="KW-0863">Zinc-finger</keyword>
<dbReference type="PROSITE" id="PS51083">
    <property type="entry name" value="ZF_HIT"/>
    <property type="match status" value="1"/>
</dbReference>
<proteinExistence type="predicted"/>
<protein>
    <recommendedName>
        <fullName evidence="2">HIT-type domain-containing protein</fullName>
    </recommendedName>
</protein>
<evidence type="ECO:0000256" key="1">
    <source>
        <dbReference type="PROSITE-ProRule" id="PRU00453"/>
    </source>
</evidence>
<dbReference type="Pfam" id="PF04438">
    <property type="entry name" value="zf-HIT"/>
    <property type="match status" value="1"/>
</dbReference>
<name>A0AAV1L7T4_9NEOP</name>